<sequence length="60" mass="6974">MSMTIKFLYAMTLFLFLFHIEKSSALIDCKTVDDCPSSWTKIYKCIDNKCRYSVVKGLII</sequence>
<evidence type="ECO:0000256" key="1">
    <source>
        <dbReference type="SAM" id="SignalP"/>
    </source>
</evidence>
<dbReference type="EnsemblPlants" id="AES68771">
    <property type="protein sequence ID" value="AES68771"/>
    <property type="gene ID" value="MTR_3g014695"/>
</dbReference>
<dbReference type="GO" id="GO:0046872">
    <property type="term" value="F:metal ion binding"/>
    <property type="evidence" value="ECO:0007669"/>
    <property type="project" value="InterPro"/>
</dbReference>
<dbReference type="PaxDb" id="3880-AES68771"/>
<feature type="domain" description="Late nodulin" evidence="2">
    <location>
        <begin position="1"/>
        <end position="51"/>
    </location>
</feature>
<organism evidence="3 5">
    <name type="scientific">Medicago truncatula</name>
    <name type="common">Barrel medic</name>
    <name type="synonym">Medicago tribuloides</name>
    <dbReference type="NCBI Taxonomy" id="3880"/>
    <lineage>
        <taxon>Eukaryota</taxon>
        <taxon>Viridiplantae</taxon>
        <taxon>Streptophyta</taxon>
        <taxon>Embryophyta</taxon>
        <taxon>Tracheophyta</taxon>
        <taxon>Spermatophyta</taxon>
        <taxon>Magnoliopsida</taxon>
        <taxon>eudicotyledons</taxon>
        <taxon>Gunneridae</taxon>
        <taxon>Pentapetalae</taxon>
        <taxon>rosids</taxon>
        <taxon>fabids</taxon>
        <taxon>Fabales</taxon>
        <taxon>Fabaceae</taxon>
        <taxon>Papilionoideae</taxon>
        <taxon>50 kb inversion clade</taxon>
        <taxon>NPAAA clade</taxon>
        <taxon>Hologalegina</taxon>
        <taxon>IRL clade</taxon>
        <taxon>Trifolieae</taxon>
        <taxon>Medicago</taxon>
    </lineage>
</organism>
<dbReference type="HOGENOM" id="CLU_181053_1_2_1"/>
<dbReference type="InterPro" id="IPR009810">
    <property type="entry name" value="Nodulin_late_dom"/>
</dbReference>
<feature type="signal peptide" evidence="1">
    <location>
        <begin position="1"/>
        <end position="25"/>
    </location>
</feature>
<evidence type="ECO:0000313" key="4">
    <source>
        <dbReference type="EnsemblPlants" id="AES68771"/>
    </source>
</evidence>
<protein>
    <submittedName>
        <fullName evidence="3">Nodule Cysteine-Rich (NCR) secreted peptide</fullName>
    </submittedName>
</protein>
<reference evidence="3 5" key="2">
    <citation type="journal article" date="2014" name="BMC Genomics">
        <title>An improved genome release (version Mt4.0) for the model legume Medicago truncatula.</title>
        <authorList>
            <person name="Tang H."/>
            <person name="Krishnakumar V."/>
            <person name="Bidwell S."/>
            <person name="Rosen B."/>
            <person name="Chan A."/>
            <person name="Zhou S."/>
            <person name="Gentzbittel L."/>
            <person name="Childs K.L."/>
            <person name="Yandell M."/>
            <person name="Gundlach H."/>
            <person name="Mayer K.F."/>
            <person name="Schwartz D.C."/>
            <person name="Town C.D."/>
        </authorList>
    </citation>
    <scope>GENOME REANNOTATION</scope>
    <source>
        <strain evidence="4 5">cv. Jemalong A17</strain>
    </source>
</reference>
<reference evidence="3 5" key="1">
    <citation type="journal article" date="2011" name="Nature">
        <title>The Medicago genome provides insight into the evolution of rhizobial symbioses.</title>
        <authorList>
            <person name="Young N.D."/>
            <person name="Debelle F."/>
            <person name="Oldroyd G.E."/>
            <person name="Geurts R."/>
            <person name="Cannon S.B."/>
            <person name="Udvardi M.K."/>
            <person name="Benedito V.A."/>
            <person name="Mayer K.F."/>
            <person name="Gouzy J."/>
            <person name="Schoof H."/>
            <person name="Van de Peer Y."/>
            <person name="Proost S."/>
            <person name="Cook D.R."/>
            <person name="Meyers B.C."/>
            <person name="Spannagl M."/>
            <person name="Cheung F."/>
            <person name="De Mita S."/>
            <person name="Krishnakumar V."/>
            <person name="Gundlach H."/>
            <person name="Zhou S."/>
            <person name="Mudge J."/>
            <person name="Bharti A.K."/>
            <person name="Murray J.D."/>
            <person name="Naoumkina M.A."/>
            <person name="Rosen B."/>
            <person name="Silverstein K.A."/>
            <person name="Tang H."/>
            <person name="Rombauts S."/>
            <person name="Zhao P.X."/>
            <person name="Zhou P."/>
            <person name="Barbe V."/>
            <person name="Bardou P."/>
            <person name="Bechner M."/>
            <person name="Bellec A."/>
            <person name="Berger A."/>
            <person name="Berges H."/>
            <person name="Bidwell S."/>
            <person name="Bisseling T."/>
            <person name="Choisne N."/>
            <person name="Couloux A."/>
            <person name="Denny R."/>
            <person name="Deshpande S."/>
            <person name="Dai X."/>
            <person name="Doyle J.J."/>
            <person name="Dudez A.M."/>
            <person name="Farmer A.D."/>
            <person name="Fouteau S."/>
            <person name="Franken C."/>
            <person name="Gibelin C."/>
            <person name="Gish J."/>
            <person name="Goldstein S."/>
            <person name="Gonzalez A.J."/>
            <person name="Green P.J."/>
            <person name="Hallab A."/>
            <person name="Hartog M."/>
            <person name="Hua A."/>
            <person name="Humphray S.J."/>
            <person name="Jeong D.H."/>
            <person name="Jing Y."/>
            <person name="Jocker A."/>
            <person name="Kenton S.M."/>
            <person name="Kim D.J."/>
            <person name="Klee K."/>
            <person name="Lai H."/>
            <person name="Lang C."/>
            <person name="Lin S."/>
            <person name="Macmil S.L."/>
            <person name="Magdelenat G."/>
            <person name="Matthews L."/>
            <person name="McCorrison J."/>
            <person name="Monaghan E.L."/>
            <person name="Mun J.H."/>
            <person name="Najar F.Z."/>
            <person name="Nicholson C."/>
            <person name="Noirot C."/>
            <person name="O'Bleness M."/>
            <person name="Paule C.R."/>
            <person name="Poulain J."/>
            <person name="Prion F."/>
            <person name="Qin B."/>
            <person name="Qu C."/>
            <person name="Retzel E.F."/>
            <person name="Riddle C."/>
            <person name="Sallet E."/>
            <person name="Samain S."/>
            <person name="Samson N."/>
            <person name="Sanders I."/>
            <person name="Saurat O."/>
            <person name="Scarpelli C."/>
            <person name="Schiex T."/>
            <person name="Segurens B."/>
            <person name="Severin A.J."/>
            <person name="Sherrier D.J."/>
            <person name="Shi R."/>
            <person name="Sims S."/>
            <person name="Singer S.R."/>
            <person name="Sinharoy S."/>
            <person name="Sterck L."/>
            <person name="Viollet A."/>
            <person name="Wang B.B."/>
            <person name="Wang K."/>
            <person name="Wang M."/>
            <person name="Wang X."/>
            <person name="Warfsmann J."/>
            <person name="Weissenbach J."/>
            <person name="White D.D."/>
            <person name="White J.D."/>
            <person name="Wiley G.B."/>
            <person name="Wincker P."/>
            <person name="Xing Y."/>
            <person name="Yang L."/>
            <person name="Yao Z."/>
            <person name="Ying F."/>
            <person name="Zhai J."/>
            <person name="Zhou L."/>
            <person name="Zuber A."/>
            <person name="Denarie J."/>
            <person name="Dixon R.A."/>
            <person name="May G.D."/>
            <person name="Schwartz D.C."/>
            <person name="Rogers J."/>
            <person name="Quetier F."/>
            <person name="Town C.D."/>
            <person name="Roe B.A."/>
        </authorList>
    </citation>
    <scope>NUCLEOTIDE SEQUENCE [LARGE SCALE GENOMIC DNA]</scope>
    <source>
        <strain evidence="3">A17</strain>
        <strain evidence="4 5">cv. Jemalong A17</strain>
    </source>
</reference>
<dbReference type="Pfam" id="PF07127">
    <property type="entry name" value="Nodulin_late"/>
    <property type="match status" value="1"/>
</dbReference>
<keyword evidence="1" id="KW-0732">Signal</keyword>
<evidence type="ECO:0000259" key="2">
    <source>
        <dbReference type="Pfam" id="PF07127"/>
    </source>
</evidence>
<dbReference type="Proteomes" id="UP000002051">
    <property type="component" value="Chromosome 3"/>
</dbReference>
<gene>
    <name evidence="3" type="ordered locus">MTR_3g014695</name>
</gene>
<evidence type="ECO:0000313" key="3">
    <source>
        <dbReference type="EMBL" id="AES68771.1"/>
    </source>
</evidence>
<dbReference type="AlphaFoldDB" id="G7J0L0"/>
<dbReference type="EMBL" id="CM001219">
    <property type="protein sequence ID" value="AES68771.1"/>
    <property type="molecule type" value="Genomic_DNA"/>
</dbReference>
<accession>G7J0L0</accession>
<feature type="chain" id="PRO_5014572609" evidence="1">
    <location>
        <begin position="26"/>
        <end position="60"/>
    </location>
</feature>
<reference evidence="4" key="3">
    <citation type="submission" date="2015-04" db="UniProtKB">
        <authorList>
            <consortium name="EnsemblPlants"/>
        </authorList>
    </citation>
    <scope>IDENTIFICATION</scope>
    <source>
        <strain evidence="4">cv. Jemalong A17</strain>
    </source>
</reference>
<name>G7J0L0_MEDTR</name>
<keyword evidence="5" id="KW-1185">Reference proteome</keyword>
<proteinExistence type="predicted"/>
<evidence type="ECO:0000313" key="5">
    <source>
        <dbReference type="Proteomes" id="UP000002051"/>
    </source>
</evidence>